<keyword evidence="1" id="KW-1185">Reference proteome</keyword>
<sequence length="325" mass="37941">MASLNYEIFDVGNSTFNPPYEYCDENYPWQNYQNIPESELCAPTQSYVWNVCDMCGGQDGHFHGCAYISYLPPTPYYDDSTFSCEDNRNKEPREADLKKIEDMLKCIIEQQSKIQLQVERQDETVRNLEAQVSQLVEAFNAQYVNIMDSSREQFALETEIEVPMEGSKVELQHSNHIDFEDADVVEEILESTKDIEDTYLVDSIVISVENVDCPNVHVVERIGPHSKHFSTLCLDDDMKIESSEPLEESRNEEQSAYILEFFFPKSRDYTPHIKAKKCRILHYFIGPVRFVPPPHDRNHKFESKLGVQFINSRWRQKVIRIVSRR</sequence>
<gene>
    <name evidence="2" type="primary">LOC107829108</name>
</gene>
<evidence type="ECO:0000313" key="1">
    <source>
        <dbReference type="Proteomes" id="UP000790787"/>
    </source>
</evidence>
<protein>
    <submittedName>
        <fullName evidence="2">Uncharacterized protein LOC107829108</fullName>
    </submittedName>
</protein>
<organism evidence="1 2">
    <name type="scientific">Nicotiana tabacum</name>
    <name type="common">Common tobacco</name>
    <dbReference type="NCBI Taxonomy" id="4097"/>
    <lineage>
        <taxon>Eukaryota</taxon>
        <taxon>Viridiplantae</taxon>
        <taxon>Streptophyta</taxon>
        <taxon>Embryophyta</taxon>
        <taxon>Tracheophyta</taxon>
        <taxon>Spermatophyta</taxon>
        <taxon>Magnoliopsida</taxon>
        <taxon>eudicotyledons</taxon>
        <taxon>Gunneridae</taxon>
        <taxon>Pentapetalae</taxon>
        <taxon>asterids</taxon>
        <taxon>lamiids</taxon>
        <taxon>Solanales</taxon>
        <taxon>Solanaceae</taxon>
        <taxon>Nicotianoideae</taxon>
        <taxon>Nicotianeae</taxon>
        <taxon>Nicotiana</taxon>
    </lineage>
</organism>
<evidence type="ECO:0000313" key="2">
    <source>
        <dbReference type="RefSeq" id="XP_075106011.1"/>
    </source>
</evidence>
<reference evidence="2" key="2">
    <citation type="submission" date="2025-08" db="UniProtKB">
        <authorList>
            <consortium name="RefSeq"/>
        </authorList>
    </citation>
    <scope>IDENTIFICATION</scope>
    <source>
        <tissue evidence="2">Leaf</tissue>
    </source>
</reference>
<name>A0AC58U940_TOBAC</name>
<accession>A0AC58U940</accession>
<proteinExistence type="predicted"/>
<reference evidence="1" key="1">
    <citation type="journal article" date="2014" name="Nat. Commun.">
        <title>The tobacco genome sequence and its comparison with those of tomato and potato.</title>
        <authorList>
            <person name="Sierro N."/>
            <person name="Battey J.N."/>
            <person name="Ouadi S."/>
            <person name="Bakaher N."/>
            <person name="Bovet L."/>
            <person name="Willig A."/>
            <person name="Goepfert S."/>
            <person name="Peitsch M.C."/>
            <person name="Ivanov N.V."/>
        </authorList>
    </citation>
    <scope>NUCLEOTIDE SEQUENCE [LARGE SCALE GENOMIC DNA]</scope>
</reference>
<dbReference type="RefSeq" id="XP_075106011.1">
    <property type="nucleotide sequence ID" value="XM_075249910.1"/>
</dbReference>
<dbReference type="Proteomes" id="UP000790787">
    <property type="component" value="Chromosome 3"/>
</dbReference>